<dbReference type="PIRSF" id="PIRSF000193">
    <property type="entry name" value="Pyrrol-5-carb_rd"/>
    <property type="match status" value="1"/>
</dbReference>
<dbReference type="InterPro" id="IPR000304">
    <property type="entry name" value="Pyrroline-COOH_reductase"/>
</dbReference>
<dbReference type="PANTHER" id="PTHR11645">
    <property type="entry name" value="PYRROLINE-5-CARBOXYLATE REDUCTASE"/>
    <property type="match status" value="1"/>
</dbReference>
<evidence type="ECO:0000313" key="5">
    <source>
        <dbReference type="Proteomes" id="UP001197974"/>
    </source>
</evidence>
<dbReference type="InterPro" id="IPR028939">
    <property type="entry name" value="P5C_Rdtase_cat_N"/>
</dbReference>
<feature type="domain" description="Pyrroline-5-carboxylate reductase catalytic N-terminal" evidence="2">
    <location>
        <begin position="2"/>
        <end position="97"/>
    </location>
</feature>
<evidence type="ECO:0000256" key="1">
    <source>
        <dbReference type="ARBA" id="ARBA00005525"/>
    </source>
</evidence>
<feature type="domain" description="Pyrroline-5-carboxylate reductase dimerisation" evidence="3">
    <location>
        <begin position="163"/>
        <end position="262"/>
    </location>
</feature>
<dbReference type="Pfam" id="PF14748">
    <property type="entry name" value="P5CR_dimer"/>
    <property type="match status" value="1"/>
</dbReference>
<protein>
    <submittedName>
        <fullName evidence="4">Late competence protein ComER</fullName>
    </submittedName>
</protein>
<accession>A0ABY9JYZ3</accession>
<proteinExistence type="inferred from homology"/>
<comment type="similarity">
    <text evidence="1">Belongs to the pyrroline-5-carboxylate reductase family.</text>
</comment>
<dbReference type="InterPro" id="IPR008927">
    <property type="entry name" value="6-PGluconate_DH-like_C_sf"/>
</dbReference>
<dbReference type="Gene3D" id="3.40.50.720">
    <property type="entry name" value="NAD(P)-binding Rossmann-like Domain"/>
    <property type="match status" value="1"/>
</dbReference>
<dbReference type="EMBL" id="CP129013">
    <property type="protein sequence ID" value="WLR44009.1"/>
    <property type="molecule type" value="Genomic_DNA"/>
</dbReference>
<dbReference type="PROSITE" id="PS00521">
    <property type="entry name" value="P5CR"/>
    <property type="match status" value="1"/>
</dbReference>
<dbReference type="SUPFAM" id="SSF51735">
    <property type="entry name" value="NAD(P)-binding Rossmann-fold domains"/>
    <property type="match status" value="1"/>
</dbReference>
<reference evidence="4 5" key="1">
    <citation type="submission" date="2023-06" db="EMBL/GenBank/DDBJ databases">
        <title>Five Gram-positive bacteria isolated from mangrove sediments in Shenzhen, Guangdong, China.</title>
        <authorList>
            <person name="Yu S."/>
            <person name="Zheng W."/>
            <person name="Huang Y."/>
        </authorList>
    </citation>
    <scope>NUCLEOTIDE SEQUENCE [LARGE SCALE GENOMIC DNA]</scope>
    <source>
        <strain evidence="4 5">SaN35-3</strain>
    </source>
</reference>
<evidence type="ECO:0000259" key="3">
    <source>
        <dbReference type="Pfam" id="PF14748"/>
    </source>
</evidence>
<dbReference type="InterPro" id="IPR053790">
    <property type="entry name" value="P5CR-like_CS"/>
</dbReference>
<name>A0ABY9JYZ3_9BACI</name>
<dbReference type="RefSeq" id="WP_226539834.1">
    <property type="nucleotide sequence ID" value="NZ_CP129013.1"/>
</dbReference>
<dbReference type="NCBIfam" id="NF005814">
    <property type="entry name" value="PRK07680.1"/>
    <property type="match status" value="1"/>
</dbReference>
<evidence type="ECO:0000259" key="2">
    <source>
        <dbReference type="Pfam" id="PF03807"/>
    </source>
</evidence>
<dbReference type="Pfam" id="PF03807">
    <property type="entry name" value="F420_oxidored"/>
    <property type="match status" value="1"/>
</dbReference>
<dbReference type="InterPro" id="IPR036291">
    <property type="entry name" value="NAD(P)-bd_dom_sf"/>
</dbReference>
<dbReference type="SUPFAM" id="SSF48179">
    <property type="entry name" value="6-phosphogluconate dehydrogenase C-terminal domain-like"/>
    <property type="match status" value="1"/>
</dbReference>
<evidence type="ECO:0000313" key="4">
    <source>
        <dbReference type="EMBL" id="WLR44009.1"/>
    </source>
</evidence>
<keyword evidence="5" id="KW-1185">Reference proteome</keyword>
<sequence length="273" mass="30908">MKIGFIGTGNMGRILIEALYYSETVSGSNMYIHNRTIQKAIQIQEQIKDLHVKISPEDVLNSSDFIFLCLKPLDIYPFIEKYKQYFRDNKCLISITSPIEVEQIESITTCQVARIIPSITNRTFSGVSLFTFGHTCTNETKEKLKSLFSHISTPVEINSNITRVASDIVSCGPAFFSYIMEQFIEAAVQETSITKVQASLLAEEMMKGYGKILTSDLYNLTTLKEKVCVQGGVTGEGIKVLEKKIGTMFNELFKSTHEKYREDKLEINKQFNT</sequence>
<organism evidence="4 5">
    <name type="scientific">Bacillus carboniphilus</name>
    <dbReference type="NCBI Taxonomy" id="86663"/>
    <lineage>
        <taxon>Bacteria</taxon>
        <taxon>Bacillati</taxon>
        <taxon>Bacillota</taxon>
        <taxon>Bacilli</taxon>
        <taxon>Bacillales</taxon>
        <taxon>Bacillaceae</taxon>
        <taxon>Bacillus</taxon>
    </lineage>
</organism>
<dbReference type="PANTHER" id="PTHR11645:SF51">
    <property type="entry name" value="COME OPERON PROTEIN 4"/>
    <property type="match status" value="1"/>
</dbReference>
<gene>
    <name evidence="4" type="primary">comER</name>
    <name evidence="4" type="ORF">LC087_07875</name>
</gene>
<dbReference type="InterPro" id="IPR029036">
    <property type="entry name" value="P5CR_dimer"/>
</dbReference>
<dbReference type="Proteomes" id="UP001197974">
    <property type="component" value="Chromosome"/>
</dbReference>
<dbReference type="Gene3D" id="1.10.3730.10">
    <property type="entry name" value="ProC C-terminal domain-like"/>
    <property type="match status" value="1"/>
</dbReference>